<dbReference type="SUPFAM" id="SSF56796">
    <property type="entry name" value="Dehydroquinate synthase-like"/>
    <property type="match status" value="1"/>
</dbReference>
<dbReference type="FunFam" id="1.20.1090.10:FF:000001">
    <property type="entry name" value="Aldehyde-alcohol dehydrogenase"/>
    <property type="match status" value="1"/>
</dbReference>
<dbReference type="FunFam" id="3.40.50.1970:FF:000003">
    <property type="entry name" value="Alcohol dehydrogenase, iron-containing"/>
    <property type="match status" value="1"/>
</dbReference>
<reference evidence="8 9" key="1">
    <citation type="submission" date="2017-12" db="EMBL/GenBank/DDBJ databases">
        <title>Sequencing, de novo assembly and annotation of complete genome of a new Thraustochytrid species, strain FCC1311.</title>
        <authorList>
            <person name="Sedici K."/>
            <person name="Godart F."/>
            <person name="Aiese Cigliano R."/>
            <person name="Sanseverino W."/>
            <person name="Barakat M."/>
            <person name="Ortet P."/>
            <person name="Marechal E."/>
            <person name="Cagnac O."/>
            <person name="Amato A."/>
        </authorList>
    </citation>
    <scope>NUCLEOTIDE SEQUENCE [LARGE SCALE GENOMIC DNA]</scope>
</reference>
<keyword evidence="2" id="KW-0560">Oxidoreductase</keyword>
<dbReference type="Gene3D" id="3.40.50.1970">
    <property type="match status" value="1"/>
</dbReference>
<evidence type="ECO:0000313" key="8">
    <source>
        <dbReference type="EMBL" id="GBG32461.1"/>
    </source>
</evidence>
<organism evidence="8 9">
    <name type="scientific">Hondaea fermentalgiana</name>
    <dbReference type="NCBI Taxonomy" id="2315210"/>
    <lineage>
        <taxon>Eukaryota</taxon>
        <taxon>Sar</taxon>
        <taxon>Stramenopiles</taxon>
        <taxon>Bigyra</taxon>
        <taxon>Labyrinthulomycetes</taxon>
        <taxon>Thraustochytrida</taxon>
        <taxon>Thraustochytriidae</taxon>
        <taxon>Hondaea</taxon>
    </lineage>
</organism>
<evidence type="ECO:0000256" key="4">
    <source>
        <dbReference type="ARBA" id="ARBA00074847"/>
    </source>
</evidence>
<dbReference type="Gene3D" id="1.20.1090.10">
    <property type="entry name" value="Dehydroquinate synthase-like - alpha domain"/>
    <property type="match status" value="1"/>
</dbReference>
<accession>A0A2R5GVM9</accession>
<dbReference type="Pfam" id="PF00465">
    <property type="entry name" value="Fe-ADH"/>
    <property type="match status" value="1"/>
</dbReference>
<evidence type="ECO:0000259" key="6">
    <source>
        <dbReference type="Pfam" id="PF00465"/>
    </source>
</evidence>
<evidence type="ECO:0000256" key="1">
    <source>
        <dbReference type="ARBA" id="ARBA00007358"/>
    </source>
</evidence>
<dbReference type="Proteomes" id="UP000241890">
    <property type="component" value="Unassembled WGS sequence"/>
</dbReference>
<dbReference type="GO" id="GO:0004022">
    <property type="term" value="F:alcohol dehydrogenase (NAD+) activity"/>
    <property type="evidence" value="ECO:0007669"/>
    <property type="project" value="TreeGrafter"/>
</dbReference>
<comment type="caution">
    <text evidence="8">The sequence shown here is derived from an EMBL/GenBank/DDBJ whole genome shotgun (WGS) entry which is preliminary data.</text>
</comment>
<keyword evidence="9" id="KW-1185">Reference proteome</keyword>
<feature type="domain" description="Fe-containing alcohol dehydrogenase-like C-terminal" evidence="7">
    <location>
        <begin position="205"/>
        <end position="377"/>
    </location>
</feature>
<dbReference type="InterPro" id="IPR039697">
    <property type="entry name" value="Alcohol_dehydrogenase_Fe"/>
</dbReference>
<dbReference type="InterPro" id="IPR018211">
    <property type="entry name" value="ADH_Fe_CS"/>
</dbReference>
<sequence>MTIMHKLKSELGRQAMSRIKYEKFVPDLENGPGSAKRAGEVARRLGITKTLIVTDKILVDIGLVGPINNALQNAGTQTVIFDGVLPDPTVAQIEDGAEFYIANGCDGIIAIGGGSAMDCAKMIGAVVSNNKPPAAFAGAFKVRKRIPALIAVPTTHGTGSEVTFAAVVSDPVAQRKLLVSDFKIVPRVAILDPELLTGLPPAISAATGMDALTHAVESYLSPWATSYSLEKSRSAVKGVFDFILRAYHDGESDLEAREGMLLASFNAGIGISCGAVGYVHAIAHTLGYNYHTPHGVANAMILPHVLRFYGDAAAPRLAELARLVGLSTTGNSDEDLARLFIDRICEMQREMHMPTTVQGLRADRVDDMATIALQEAHGERHSMLFRFGEFMMDTGYPTIKHMTHGECARIVRHCVAPPSSKL</sequence>
<dbReference type="GO" id="GO:0046872">
    <property type="term" value="F:metal ion binding"/>
    <property type="evidence" value="ECO:0007669"/>
    <property type="project" value="InterPro"/>
</dbReference>
<evidence type="ECO:0000313" key="9">
    <source>
        <dbReference type="Proteomes" id="UP000241890"/>
    </source>
</evidence>
<protein>
    <recommendedName>
        <fullName evidence="4">Alcohol dehydrogenase 4</fullName>
    </recommendedName>
    <alternativeName>
        <fullName evidence="5">Alcohol dehydrogenase IV</fullName>
    </alternativeName>
</protein>
<comment type="similarity">
    <text evidence="1">Belongs to the iron-containing alcohol dehydrogenase family.</text>
</comment>
<dbReference type="InParanoid" id="A0A2R5GVM9"/>
<dbReference type="PANTHER" id="PTHR11496:SF102">
    <property type="entry name" value="ALCOHOL DEHYDROGENASE 4"/>
    <property type="match status" value="1"/>
</dbReference>
<keyword evidence="3" id="KW-0520">NAD</keyword>
<evidence type="ECO:0000259" key="7">
    <source>
        <dbReference type="Pfam" id="PF25137"/>
    </source>
</evidence>
<dbReference type="CDD" id="cd08189">
    <property type="entry name" value="Fe-ADH-like"/>
    <property type="match status" value="1"/>
</dbReference>
<dbReference type="Pfam" id="PF25137">
    <property type="entry name" value="ADH_Fe_C"/>
    <property type="match status" value="1"/>
</dbReference>
<dbReference type="AlphaFoldDB" id="A0A2R5GVM9"/>
<dbReference type="InterPro" id="IPR001670">
    <property type="entry name" value="ADH_Fe/GldA"/>
</dbReference>
<dbReference type="InterPro" id="IPR056798">
    <property type="entry name" value="ADH_Fe_C"/>
</dbReference>
<dbReference type="PROSITE" id="PS00913">
    <property type="entry name" value="ADH_IRON_1"/>
    <property type="match status" value="1"/>
</dbReference>
<name>A0A2R5GVM9_9STRA</name>
<evidence type="ECO:0000256" key="2">
    <source>
        <dbReference type="ARBA" id="ARBA00023002"/>
    </source>
</evidence>
<dbReference type="GO" id="GO:0006113">
    <property type="term" value="P:fermentation"/>
    <property type="evidence" value="ECO:0007669"/>
    <property type="project" value="UniProtKB-ARBA"/>
</dbReference>
<proteinExistence type="inferred from homology"/>
<dbReference type="EMBL" id="BEYU01000122">
    <property type="protein sequence ID" value="GBG32461.1"/>
    <property type="molecule type" value="Genomic_DNA"/>
</dbReference>
<dbReference type="OrthoDB" id="339764at2759"/>
<evidence type="ECO:0000256" key="3">
    <source>
        <dbReference type="ARBA" id="ARBA00023027"/>
    </source>
</evidence>
<evidence type="ECO:0000256" key="5">
    <source>
        <dbReference type="ARBA" id="ARBA00076695"/>
    </source>
</evidence>
<dbReference type="PANTHER" id="PTHR11496">
    <property type="entry name" value="ALCOHOL DEHYDROGENASE"/>
    <property type="match status" value="1"/>
</dbReference>
<feature type="domain" description="Alcohol dehydrogenase iron-type/glycerol dehydrogenase GldA" evidence="6">
    <location>
        <begin position="30"/>
        <end position="193"/>
    </location>
</feature>
<gene>
    <name evidence="8" type="ORF">FCC1311_086862</name>
</gene>